<dbReference type="Gene3D" id="1.10.357.10">
    <property type="entry name" value="Tetracycline Repressor, domain 2"/>
    <property type="match status" value="1"/>
</dbReference>
<dbReference type="FunFam" id="1.10.10.60:FF:000141">
    <property type="entry name" value="TetR family transcriptional regulator"/>
    <property type="match status" value="1"/>
</dbReference>
<dbReference type="EMBL" id="FOWZ01000001">
    <property type="protein sequence ID" value="SFO83816.1"/>
    <property type="molecule type" value="Genomic_DNA"/>
</dbReference>
<dbReference type="Gene3D" id="1.10.10.60">
    <property type="entry name" value="Homeodomain-like"/>
    <property type="match status" value="1"/>
</dbReference>
<dbReference type="AlphaFoldDB" id="A0A1I5KGP3"/>
<protein>
    <submittedName>
        <fullName evidence="6">Transcriptional regulator, TetR family</fullName>
    </submittedName>
</protein>
<evidence type="ECO:0000313" key="7">
    <source>
        <dbReference type="Proteomes" id="UP000199331"/>
    </source>
</evidence>
<dbReference type="Proteomes" id="UP000199331">
    <property type="component" value="Unassembled WGS sequence"/>
</dbReference>
<evidence type="ECO:0000313" key="6">
    <source>
        <dbReference type="EMBL" id="SFO83816.1"/>
    </source>
</evidence>
<feature type="DNA-binding region" description="H-T-H motif" evidence="4">
    <location>
        <begin position="39"/>
        <end position="58"/>
    </location>
</feature>
<dbReference type="InterPro" id="IPR009057">
    <property type="entry name" value="Homeodomain-like_sf"/>
</dbReference>
<dbReference type="Pfam" id="PF00440">
    <property type="entry name" value="TetR_N"/>
    <property type="match status" value="1"/>
</dbReference>
<dbReference type="PROSITE" id="PS50977">
    <property type="entry name" value="HTH_TETR_2"/>
    <property type="match status" value="1"/>
</dbReference>
<evidence type="ECO:0000259" key="5">
    <source>
        <dbReference type="PROSITE" id="PS50977"/>
    </source>
</evidence>
<dbReference type="PANTHER" id="PTHR30055:SF146">
    <property type="entry name" value="HTH-TYPE TRANSCRIPTIONAL DUAL REGULATOR CECR"/>
    <property type="match status" value="1"/>
</dbReference>
<evidence type="ECO:0000256" key="4">
    <source>
        <dbReference type="PROSITE-ProRule" id="PRU00335"/>
    </source>
</evidence>
<dbReference type="GO" id="GO:0003700">
    <property type="term" value="F:DNA-binding transcription factor activity"/>
    <property type="evidence" value="ECO:0007669"/>
    <property type="project" value="TreeGrafter"/>
</dbReference>
<keyword evidence="7" id="KW-1185">Reference proteome</keyword>
<dbReference type="SUPFAM" id="SSF48498">
    <property type="entry name" value="Tetracyclin repressor-like, C-terminal domain"/>
    <property type="match status" value="1"/>
</dbReference>
<dbReference type="STRING" id="604088.SAMN04488060_0180"/>
<evidence type="ECO:0000256" key="2">
    <source>
        <dbReference type="ARBA" id="ARBA00023125"/>
    </source>
</evidence>
<dbReference type="SUPFAM" id="SSF46689">
    <property type="entry name" value="Homeodomain-like"/>
    <property type="match status" value="1"/>
</dbReference>
<feature type="domain" description="HTH tetR-type" evidence="5">
    <location>
        <begin position="16"/>
        <end position="76"/>
    </location>
</feature>
<dbReference type="OrthoDB" id="9816431at2"/>
<name>A0A1I5KGP3_9SPHN</name>
<dbReference type="InterPro" id="IPR050109">
    <property type="entry name" value="HTH-type_TetR-like_transc_reg"/>
</dbReference>
<accession>A0A1I5KGP3</accession>
<evidence type="ECO:0000256" key="3">
    <source>
        <dbReference type="ARBA" id="ARBA00023163"/>
    </source>
</evidence>
<keyword evidence="3" id="KW-0804">Transcription</keyword>
<proteinExistence type="predicted"/>
<gene>
    <name evidence="6" type="ORF">SAMN04488060_0180</name>
</gene>
<dbReference type="Pfam" id="PF14246">
    <property type="entry name" value="TetR_C_7"/>
    <property type="match status" value="1"/>
</dbReference>
<sequence length="214" mass="23473">MSTAAEKRSIGRPADQAKREAILAAAARSFFEKGFAATSIEQIAADAGVSKVTIYNHFGDKQALFAASVDRECATMRSSLELTSLPTGSLRQRLTAIAEAMVAFLTRDEMVQFDRRIAAETERDPTIGEAFLEAGPYRMRTAFAGLLDTMVASGELAIDDTALAVEQFVSMCKGMGDLERRFGRPVDPELERRRIEGAVDVFCRAYAVEECDRK</sequence>
<organism evidence="6 7">
    <name type="scientific">Qipengyuania nanhaisediminis</name>
    <dbReference type="NCBI Taxonomy" id="604088"/>
    <lineage>
        <taxon>Bacteria</taxon>
        <taxon>Pseudomonadati</taxon>
        <taxon>Pseudomonadota</taxon>
        <taxon>Alphaproteobacteria</taxon>
        <taxon>Sphingomonadales</taxon>
        <taxon>Erythrobacteraceae</taxon>
        <taxon>Qipengyuania</taxon>
    </lineage>
</organism>
<dbReference type="InterPro" id="IPR036271">
    <property type="entry name" value="Tet_transcr_reg_TetR-rel_C_sf"/>
</dbReference>
<dbReference type="InterPro" id="IPR039536">
    <property type="entry name" value="TetR_C_Proteobacteria"/>
</dbReference>
<reference evidence="7" key="1">
    <citation type="submission" date="2016-10" db="EMBL/GenBank/DDBJ databases">
        <authorList>
            <person name="Varghese N."/>
            <person name="Submissions S."/>
        </authorList>
    </citation>
    <scope>NUCLEOTIDE SEQUENCE [LARGE SCALE GENOMIC DNA]</scope>
    <source>
        <strain evidence="7">CGMCC 1.7715</strain>
    </source>
</reference>
<dbReference type="InterPro" id="IPR001647">
    <property type="entry name" value="HTH_TetR"/>
</dbReference>
<dbReference type="GO" id="GO:0000976">
    <property type="term" value="F:transcription cis-regulatory region binding"/>
    <property type="evidence" value="ECO:0007669"/>
    <property type="project" value="TreeGrafter"/>
</dbReference>
<dbReference type="PRINTS" id="PR00455">
    <property type="entry name" value="HTHTETR"/>
</dbReference>
<evidence type="ECO:0000256" key="1">
    <source>
        <dbReference type="ARBA" id="ARBA00023015"/>
    </source>
</evidence>
<keyword evidence="2 4" id="KW-0238">DNA-binding</keyword>
<dbReference type="PANTHER" id="PTHR30055">
    <property type="entry name" value="HTH-TYPE TRANSCRIPTIONAL REGULATOR RUTR"/>
    <property type="match status" value="1"/>
</dbReference>
<keyword evidence="1" id="KW-0805">Transcription regulation</keyword>
<dbReference type="RefSeq" id="WP_090476459.1">
    <property type="nucleotide sequence ID" value="NZ_FOWZ01000001.1"/>
</dbReference>